<gene>
    <name evidence="2" type="ORF">PPRIM_AZ9-3.1.T0330045</name>
</gene>
<protein>
    <submittedName>
        <fullName evidence="2">Uncharacterized protein</fullName>
    </submittedName>
</protein>
<organism evidence="2 3">
    <name type="scientific">Paramecium primaurelia</name>
    <dbReference type="NCBI Taxonomy" id="5886"/>
    <lineage>
        <taxon>Eukaryota</taxon>
        <taxon>Sar</taxon>
        <taxon>Alveolata</taxon>
        <taxon>Ciliophora</taxon>
        <taxon>Intramacronucleata</taxon>
        <taxon>Oligohymenophorea</taxon>
        <taxon>Peniculida</taxon>
        <taxon>Parameciidae</taxon>
        <taxon>Paramecium</taxon>
    </lineage>
</organism>
<keyword evidence="1" id="KW-0175">Coiled coil</keyword>
<accession>A0A8S1L7N0</accession>
<dbReference type="AlphaFoldDB" id="A0A8S1L7N0"/>
<dbReference type="EMBL" id="CAJJDM010000032">
    <property type="protein sequence ID" value="CAD8062255.1"/>
    <property type="molecule type" value="Genomic_DNA"/>
</dbReference>
<sequence length="309" mass="36484">MSDDDDVEIIHSGQSFESSPKQVFNYQIIPNLQSDNQKLLQSNKSLEIEIKQYKQLLEQTLETLRQSERDQNTLKLQLSQKDFQLQVIQANVEDRQKSQRIDSHKKIKDSNSSKICKILQDRDSFGNKQTNVSSVGGFLSSTQSPRCQCDSFHNRGLTLIETLKKIQLSFKQNEQAIYQQDLMKILQEFEENFKQFLTLHDQYVIEVFYYFNFQIQIHRNKLNQTDKQNQIKQPSTHSISDHFHSVEDQNTNQNPNEQIFNNDDLDTSQFESEQHIKLQFECFEISLAKVNEEEKQQWKQKLLQLINTL</sequence>
<feature type="coiled-coil region" evidence="1">
    <location>
        <begin position="29"/>
        <end position="77"/>
    </location>
</feature>
<proteinExistence type="predicted"/>
<evidence type="ECO:0000313" key="3">
    <source>
        <dbReference type="Proteomes" id="UP000688137"/>
    </source>
</evidence>
<name>A0A8S1L7N0_PARPR</name>
<reference evidence="2" key="1">
    <citation type="submission" date="2021-01" db="EMBL/GenBank/DDBJ databases">
        <authorList>
            <consortium name="Genoscope - CEA"/>
            <person name="William W."/>
        </authorList>
    </citation>
    <scope>NUCLEOTIDE SEQUENCE</scope>
</reference>
<evidence type="ECO:0000313" key="2">
    <source>
        <dbReference type="EMBL" id="CAD8062255.1"/>
    </source>
</evidence>
<dbReference type="Proteomes" id="UP000688137">
    <property type="component" value="Unassembled WGS sequence"/>
</dbReference>
<keyword evidence="3" id="KW-1185">Reference proteome</keyword>
<evidence type="ECO:0000256" key="1">
    <source>
        <dbReference type="SAM" id="Coils"/>
    </source>
</evidence>
<comment type="caution">
    <text evidence="2">The sequence shown here is derived from an EMBL/GenBank/DDBJ whole genome shotgun (WGS) entry which is preliminary data.</text>
</comment>